<dbReference type="AlphaFoldDB" id="A0AAE1VU12"/>
<evidence type="ECO:0000313" key="2">
    <source>
        <dbReference type="Proteomes" id="UP001291623"/>
    </source>
</evidence>
<reference evidence="1" key="1">
    <citation type="submission" date="2023-12" db="EMBL/GenBank/DDBJ databases">
        <title>Genome assembly of Anisodus tanguticus.</title>
        <authorList>
            <person name="Wang Y.-J."/>
        </authorList>
    </citation>
    <scope>NUCLEOTIDE SEQUENCE</scope>
    <source>
        <strain evidence="1">KB-2021</strain>
        <tissue evidence="1">Leaf</tissue>
    </source>
</reference>
<protein>
    <submittedName>
        <fullName evidence="1">Uncharacterized protein</fullName>
    </submittedName>
</protein>
<gene>
    <name evidence="1" type="ORF">RND71_008099</name>
</gene>
<dbReference type="EMBL" id="JAVYJV010000004">
    <property type="protein sequence ID" value="KAK4372715.1"/>
    <property type="molecule type" value="Genomic_DNA"/>
</dbReference>
<comment type="caution">
    <text evidence="1">The sequence shown here is derived from an EMBL/GenBank/DDBJ whole genome shotgun (WGS) entry which is preliminary data.</text>
</comment>
<sequence length="55" mass="5949">MTLIKGVVPHPGATFPYSEFNGFNKSPTTVHLGPDLELFSTVCVAINPIVFIEVC</sequence>
<proteinExistence type="predicted"/>
<accession>A0AAE1VU12</accession>
<organism evidence="1 2">
    <name type="scientific">Anisodus tanguticus</name>
    <dbReference type="NCBI Taxonomy" id="243964"/>
    <lineage>
        <taxon>Eukaryota</taxon>
        <taxon>Viridiplantae</taxon>
        <taxon>Streptophyta</taxon>
        <taxon>Embryophyta</taxon>
        <taxon>Tracheophyta</taxon>
        <taxon>Spermatophyta</taxon>
        <taxon>Magnoliopsida</taxon>
        <taxon>eudicotyledons</taxon>
        <taxon>Gunneridae</taxon>
        <taxon>Pentapetalae</taxon>
        <taxon>asterids</taxon>
        <taxon>lamiids</taxon>
        <taxon>Solanales</taxon>
        <taxon>Solanaceae</taxon>
        <taxon>Solanoideae</taxon>
        <taxon>Hyoscyameae</taxon>
        <taxon>Anisodus</taxon>
    </lineage>
</organism>
<keyword evidence="2" id="KW-1185">Reference proteome</keyword>
<dbReference type="Proteomes" id="UP001291623">
    <property type="component" value="Unassembled WGS sequence"/>
</dbReference>
<name>A0AAE1VU12_9SOLA</name>
<evidence type="ECO:0000313" key="1">
    <source>
        <dbReference type="EMBL" id="KAK4372715.1"/>
    </source>
</evidence>